<dbReference type="GO" id="GO:0004519">
    <property type="term" value="F:endonuclease activity"/>
    <property type="evidence" value="ECO:0007669"/>
    <property type="project" value="UniProtKB-KW"/>
</dbReference>
<dbReference type="SUPFAM" id="SSF52980">
    <property type="entry name" value="Restriction endonuclease-like"/>
    <property type="match status" value="1"/>
</dbReference>
<comment type="similarity">
    <text evidence="1 2">Belongs to the UPF0102 family.</text>
</comment>
<gene>
    <name evidence="4" type="ORF">SAMN04487940_13118</name>
</gene>
<protein>
    <recommendedName>
        <fullName evidence="2">UPF0102 protein SAMN04487940_13118</fullName>
    </recommendedName>
</protein>
<accession>A0A975ZQX8</accession>
<dbReference type="PANTHER" id="PTHR34039:SF1">
    <property type="entry name" value="UPF0102 PROTEIN YRAN"/>
    <property type="match status" value="1"/>
</dbReference>
<proteinExistence type="inferred from homology"/>
<dbReference type="InterPro" id="IPR003509">
    <property type="entry name" value="UPF0102_YraN-like"/>
</dbReference>
<evidence type="ECO:0000256" key="2">
    <source>
        <dbReference type="HAMAP-Rule" id="MF_00048"/>
    </source>
</evidence>
<name>A0A975ZQX8_9RHOB</name>
<comment type="caution">
    <text evidence="4">The sequence shown here is derived from an EMBL/GenBank/DDBJ whole genome shotgun (WGS) entry which is preliminary data.</text>
</comment>
<dbReference type="InterPro" id="IPR011335">
    <property type="entry name" value="Restrct_endonuc-II-like"/>
</dbReference>
<evidence type="ECO:0000256" key="3">
    <source>
        <dbReference type="SAM" id="MobiDB-lite"/>
    </source>
</evidence>
<evidence type="ECO:0000313" key="5">
    <source>
        <dbReference type="Proteomes" id="UP000182932"/>
    </source>
</evidence>
<evidence type="ECO:0000256" key="1">
    <source>
        <dbReference type="ARBA" id="ARBA00006738"/>
    </source>
</evidence>
<dbReference type="Gene3D" id="3.40.1350.10">
    <property type="match status" value="1"/>
</dbReference>
<keyword evidence="4" id="KW-0540">Nuclease</keyword>
<keyword evidence="5" id="KW-1185">Reference proteome</keyword>
<dbReference type="Pfam" id="PF02021">
    <property type="entry name" value="UPF0102"/>
    <property type="match status" value="1"/>
</dbReference>
<dbReference type="InterPro" id="IPR011856">
    <property type="entry name" value="tRNA_endonuc-like_dom_sf"/>
</dbReference>
<dbReference type="HAMAP" id="MF_00048">
    <property type="entry name" value="UPF0102"/>
    <property type="match status" value="1"/>
</dbReference>
<feature type="region of interest" description="Disordered" evidence="3">
    <location>
        <begin position="1"/>
        <end position="23"/>
    </location>
</feature>
<dbReference type="AlphaFoldDB" id="A0A975ZQX8"/>
<dbReference type="PANTHER" id="PTHR34039">
    <property type="entry name" value="UPF0102 PROTEIN YRAN"/>
    <property type="match status" value="1"/>
</dbReference>
<dbReference type="EMBL" id="FNYY01000031">
    <property type="protein sequence ID" value="SEK09821.1"/>
    <property type="molecule type" value="Genomic_DNA"/>
</dbReference>
<keyword evidence="4" id="KW-0378">Hydrolase</keyword>
<sequence length="134" mass="14245">MPPELENDDIGAARARRGERNHRAGTCAEEAVARRYLAAGYTAVARRWRGKGGEIDLVFGDGAGGFVFVEVKTARDLDGALARISPRQVARIHAAAAEFLADCPAGLDSAARFDAALMDGQGRIEIMEGALLGY</sequence>
<keyword evidence="4" id="KW-0255">Endonuclease</keyword>
<dbReference type="RefSeq" id="WP_074840047.1">
    <property type="nucleotide sequence ID" value="NZ_CATMKJ010000033.1"/>
</dbReference>
<evidence type="ECO:0000313" key="4">
    <source>
        <dbReference type="EMBL" id="SEK09821.1"/>
    </source>
</evidence>
<dbReference type="Proteomes" id="UP000182932">
    <property type="component" value="Unassembled WGS sequence"/>
</dbReference>
<organism evidence="4 5">
    <name type="scientific">Marinovum algicola</name>
    <dbReference type="NCBI Taxonomy" id="42444"/>
    <lineage>
        <taxon>Bacteria</taxon>
        <taxon>Pseudomonadati</taxon>
        <taxon>Pseudomonadota</taxon>
        <taxon>Alphaproteobacteria</taxon>
        <taxon>Rhodobacterales</taxon>
        <taxon>Roseobacteraceae</taxon>
        <taxon>Marinovum</taxon>
    </lineage>
</organism>
<reference evidence="4 5" key="1">
    <citation type="submission" date="2016-10" db="EMBL/GenBank/DDBJ databases">
        <authorList>
            <person name="Varghese N."/>
            <person name="Submissions S."/>
        </authorList>
    </citation>
    <scope>NUCLEOTIDE SEQUENCE [LARGE SCALE GENOMIC DNA]</scope>
    <source>
        <strain evidence="4 5">FF3</strain>
    </source>
</reference>
<dbReference type="GO" id="GO:0003676">
    <property type="term" value="F:nucleic acid binding"/>
    <property type="evidence" value="ECO:0007669"/>
    <property type="project" value="InterPro"/>
</dbReference>
<dbReference type="GeneID" id="80820982"/>